<feature type="transmembrane region" description="Helical" evidence="3">
    <location>
        <begin position="52"/>
        <end position="72"/>
    </location>
</feature>
<feature type="transmembrane region" description="Helical" evidence="3">
    <location>
        <begin position="157"/>
        <end position="176"/>
    </location>
</feature>
<accession>A0ABP6SWA8</accession>
<keyword evidence="1" id="KW-0620">Polyamine biosynthesis</keyword>
<dbReference type="InterPro" id="IPR036259">
    <property type="entry name" value="MFS_trans_sf"/>
</dbReference>
<evidence type="ECO:0000313" key="5">
    <source>
        <dbReference type="Proteomes" id="UP001501676"/>
    </source>
</evidence>
<dbReference type="PANTHER" id="PTHR43317:SF1">
    <property type="entry name" value="THERMOSPERMINE SYNTHASE ACAULIS5"/>
    <property type="match status" value="1"/>
</dbReference>
<evidence type="ECO:0000256" key="1">
    <source>
        <dbReference type="ARBA" id="ARBA00023115"/>
    </source>
</evidence>
<feature type="transmembrane region" description="Helical" evidence="3">
    <location>
        <begin position="112"/>
        <end position="136"/>
    </location>
</feature>
<keyword evidence="5" id="KW-1185">Reference proteome</keyword>
<dbReference type="SUPFAM" id="SSF53335">
    <property type="entry name" value="S-adenosyl-L-methionine-dependent methyltransferases"/>
    <property type="match status" value="1"/>
</dbReference>
<dbReference type="NCBIfam" id="NF037959">
    <property type="entry name" value="MFS_SpdSyn"/>
    <property type="match status" value="2"/>
</dbReference>
<organism evidence="4 5">
    <name type="scientific">Cryptosporangium minutisporangium</name>
    <dbReference type="NCBI Taxonomy" id="113569"/>
    <lineage>
        <taxon>Bacteria</taxon>
        <taxon>Bacillati</taxon>
        <taxon>Actinomycetota</taxon>
        <taxon>Actinomycetes</taxon>
        <taxon>Cryptosporangiales</taxon>
        <taxon>Cryptosporangiaceae</taxon>
        <taxon>Cryptosporangium</taxon>
    </lineage>
</organism>
<keyword evidence="3" id="KW-0472">Membrane</keyword>
<dbReference type="SUPFAM" id="SSF103473">
    <property type="entry name" value="MFS general substrate transporter"/>
    <property type="match status" value="1"/>
</dbReference>
<keyword evidence="3" id="KW-1133">Transmembrane helix</keyword>
<feature type="region of interest" description="Disordered" evidence="2">
    <location>
        <begin position="207"/>
        <end position="246"/>
    </location>
</feature>
<evidence type="ECO:0000313" key="4">
    <source>
        <dbReference type="EMBL" id="GAA3386492.1"/>
    </source>
</evidence>
<evidence type="ECO:0008006" key="6">
    <source>
        <dbReference type="Google" id="ProtNLM"/>
    </source>
</evidence>
<gene>
    <name evidence="4" type="ORF">GCM10020369_24010</name>
</gene>
<feature type="transmembrane region" description="Helical" evidence="3">
    <location>
        <begin position="182"/>
        <end position="200"/>
    </location>
</feature>
<dbReference type="InterPro" id="IPR029063">
    <property type="entry name" value="SAM-dependent_MTases_sf"/>
</dbReference>
<dbReference type="RefSeq" id="WP_345728126.1">
    <property type="nucleotide sequence ID" value="NZ_BAAAYN010000017.1"/>
</dbReference>
<protein>
    <recommendedName>
        <fullName evidence="6">Spermidine synthase</fullName>
    </recommendedName>
</protein>
<dbReference type="EMBL" id="BAAAYN010000017">
    <property type="protein sequence ID" value="GAA3386492.1"/>
    <property type="molecule type" value="Genomic_DNA"/>
</dbReference>
<comment type="caution">
    <text evidence="4">The sequence shown here is derived from an EMBL/GenBank/DDBJ whole genome shotgun (WGS) entry which is preliminary data.</text>
</comment>
<dbReference type="Proteomes" id="UP001501676">
    <property type="component" value="Unassembled WGS sequence"/>
</dbReference>
<feature type="compositionally biased region" description="Basic and acidic residues" evidence="2">
    <location>
        <begin position="207"/>
        <end position="220"/>
    </location>
</feature>
<feature type="compositionally biased region" description="Acidic residues" evidence="2">
    <location>
        <begin position="221"/>
        <end position="230"/>
    </location>
</feature>
<proteinExistence type="predicted"/>
<evidence type="ECO:0000256" key="3">
    <source>
        <dbReference type="SAM" id="Phobius"/>
    </source>
</evidence>
<reference evidence="5" key="1">
    <citation type="journal article" date="2019" name="Int. J. Syst. Evol. Microbiol.">
        <title>The Global Catalogue of Microorganisms (GCM) 10K type strain sequencing project: providing services to taxonomists for standard genome sequencing and annotation.</title>
        <authorList>
            <consortium name="The Broad Institute Genomics Platform"/>
            <consortium name="The Broad Institute Genome Sequencing Center for Infectious Disease"/>
            <person name="Wu L."/>
            <person name="Ma J."/>
        </authorList>
    </citation>
    <scope>NUCLEOTIDE SEQUENCE [LARGE SCALE GENOMIC DNA]</scope>
    <source>
        <strain evidence="5">JCM 9458</strain>
    </source>
</reference>
<dbReference type="Gene3D" id="3.40.50.150">
    <property type="entry name" value="Vaccinia Virus protein VP39"/>
    <property type="match status" value="1"/>
</dbReference>
<evidence type="ECO:0000256" key="2">
    <source>
        <dbReference type="SAM" id="MobiDB-lite"/>
    </source>
</evidence>
<sequence length="547" mass="56465">MTATDGTPRWQPGSALAGVLVVLASGAVLVLEILSLRLIAPYVGITLETNTAVIGVALAAIATGAWMGGAVADRLPPSALLGPLLLGGGALVFAVTPLVRFVGALVQGGDASGVLLVAAAAVFAPAALLSAVPPVVVKARLASLDETGTIVGRLSGLGTVGSIVATFGTGFVLVAMVPTTTILTGLGVVLVGTGLLVVWLSRRSEDRRSGGRSDAHRPDGPEADDADDADGRDSAPAAAEVPGDGEVVRKRGRRRIAGLLALALLGCAATAAAPDPCDLETAYHCAGVTTDPERSTGRVLQLDTLRHSYVDLADPTHLEFEYLRVIAAATDVFRPAGTPIRALHLGGGGLTLPRYLEAVRPGSDSLVYEIDAGVLQLDREELGLREGDGIRTRVEDARVGLTDQPDRRYDLVVGDAFGGVAVPWHLTTSQVVADVERTLTPTGMYAVNLIDHGPLAFVKAEVATIADRFPHVVLVAEPAAFTGRGGNLVVLASRAPLPLDALRSALASRAPAVQIVSGNDLTGFVRDAQVLTDDYAPVDQLVTPYRS</sequence>
<dbReference type="PANTHER" id="PTHR43317">
    <property type="entry name" value="THERMOSPERMINE SYNTHASE ACAULIS5"/>
    <property type="match status" value="1"/>
</dbReference>
<name>A0ABP6SWA8_9ACTN</name>
<keyword evidence="3" id="KW-0812">Transmembrane</keyword>
<feature type="transmembrane region" description="Helical" evidence="3">
    <location>
        <begin position="15"/>
        <end position="40"/>
    </location>
</feature>
<feature type="transmembrane region" description="Helical" evidence="3">
    <location>
        <begin position="84"/>
        <end position="106"/>
    </location>
</feature>
<feature type="transmembrane region" description="Helical" evidence="3">
    <location>
        <begin position="256"/>
        <end position="273"/>
    </location>
</feature>